<gene>
    <name evidence="1" type="ORF">S06H3_45773</name>
</gene>
<reference evidence="1" key="1">
    <citation type="journal article" date="2014" name="Front. Microbiol.">
        <title>High frequency of phylogenetically diverse reductive dehalogenase-homologous genes in deep subseafloor sedimentary metagenomes.</title>
        <authorList>
            <person name="Kawai M."/>
            <person name="Futagami T."/>
            <person name="Toyoda A."/>
            <person name="Takaki Y."/>
            <person name="Nishi S."/>
            <person name="Hori S."/>
            <person name="Arai W."/>
            <person name="Tsubouchi T."/>
            <person name="Morono Y."/>
            <person name="Uchiyama I."/>
            <person name="Ito T."/>
            <person name="Fujiyama A."/>
            <person name="Inagaki F."/>
            <person name="Takami H."/>
        </authorList>
    </citation>
    <scope>NUCLEOTIDE SEQUENCE</scope>
    <source>
        <strain evidence="1">Expedition CK06-06</strain>
    </source>
</reference>
<feature type="non-terminal residue" evidence="1">
    <location>
        <position position="1"/>
    </location>
</feature>
<comment type="caution">
    <text evidence="1">The sequence shown here is derived from an EMBL/GenBank/DDBJ whole genome shotgun (WGS) entry which is preliminary data.</text>
</comment>
<dbReference type="AlphaFoldDB" id="X1PXH1"/>
<sequence>LEKFAILKKNDALIQNAKLVLLDWSWHSEHGFAIVSGQVKNISEKPLHNIEAVAMFKTKAGKLVTSESSLIEFNPIMPRQASPFEVVSTYNPQMETVNITFKNLLGGTILWRSDSDGLEFLPSMECINSILRRLQI</sequence>
<evidence type="ECO:0000313" key="1">
    <source>
        <dbReference type="EMBL" id="GAI35654.1"/>
    </source>
</evidence>
<organism evidence="1">
    <name type="scientific">marine sediment metagenome</name>
    <dbReference type="NCBI Taxonomy" id="412755"/>
    <lineage>
        <taxon>unclassified sequences</taxon>
        <taxon>metagenomes</taxon>
        <taxon>ecological metagenomes</taxon>
    </lineage>
</organism>
<name>X1PXH1_9ZZZZ</name>
<proteinExistence type="predicted"/>
<dbReference type="EMBL" id="BARV01028619">
    <property type="protein sequence ID" value="GAI35654.1"/>
    <property type="molecule type" value="Genomic_DNA"/>
</dbReference>
<protein>
    <submittedName>
        <fullName evidence="1">Uncharacterized protein</fullName>
    </submittedName>
</protein>
<accession>X1PXH1</accession>